<gene>
    <name evidence="1" type="ORF">BCF53_1522</name>
</gene>
<organism evidence="1 2">
    <name type="scientific">Reinekea marinisedimentorum</name>
    <dbReference type="NCBI Taxonomy" id="230495"/>
    <lineage>
        <taxon>Bacteria</taxon>
        <taxon>Pseudomonadati</taxon>
        <taxon>Pseudomonadota</taxon>
        <taxon>Gammaproteobacteria</taxon>
        <taxon>Oceanospirillales</taxon>
        <taxon>Saccharospirillaceae</taxon>
        <taxon>Reinekea</taxon>
    </lineage>
</organism>
<reference evidence="1 2" key="1">
    <citation type="submission" date="2019-03" db="EMBL/GenBank/DDBJ databases">
        <title>Genomic Encyclopedia of Archaeal and Bacterial Type Strains, Phase II (KMG-II): from individual species to whole genera.</title>
        <authorList>
            <person name="Goeker M."/>
        </authorList>
    </citation>
    <scope>NUCLEOTIDE SEQUENCE [LARGE SCALE GENOMIC DNA]</scope>
    <source>
        <strain evidence="1 2">DSM 15388</strain>
    </source>
</reference>
<protein>
    <submittedName>
        <fullName evidence="1">Uncharacterized protein</fullName>
    </submittedName>
</protein>
<evidence type="ECO:0000313" key="1">
    <source>
        <dbReference type="EMBL" id="TCS33469.1"/>
    </source>
</evidence>
<comment type="caution">
    <text evidence="1">The sequence shown here is derived from an EMBL/GenBank/DDBJ whole genome shotgun (WGS) entry which is preliminary data.</text>
</comment>
<keyword evidence="2" id="KW-1185">Reference proteome</keyword>
<dbReference type="AlphaFoldDB" id="A0A4R3HPZ1"/>
<dbReference type="EMBL" id="SLZR01000052">
    <property type="protein sequence ID" value="TCS33469.1"/>
    <property type="molecule type" value="Genomic_DNA"/>
</dbReference>
<name>A0A4R3HPZ1_9GAMM</name>
<accession>A0A4R3HPZ1</accession>
<sequence>MIEFCSPENQNEWLHLRSELWPDDSEEDLLLVGHAVN</sequence>
<evidence type="ECO:0000313" key="2">
    <source>
        <dbReference type="Proteomes" id="UP000295793"/>
    </source>
</evidence>
<proteinExistence type="predicted"/>
<dbReference type="Proteomes" id="UP000295793">
    <property type="component" value="Unassembled WGS sequence"/>
</dbReference>